<dbReference type="EMBL" id="JAPDDS010000004">
    <property type="protein sequence ID" value="MCW1885035.1"/>
    <property type="molecule type" value="Genomic_DNA"/>
</dbReference>
<organism evidence="1 2">
    <name type="scientific">Luteolibacter flavescens</name>
    <dbReference type="NCBI Taxonomy" id="1859460"/>
    <lineage>
        <taxon>Bacteria</taxon>
        <taxon>Pseudomonadati</taxon>
        <taxon>Verrucomicrobiota</taxon>
        <taxon>Verrucomicrobiia</taxon>
        <taxon>Verrucomicrobiales</taxon>
        <taxon>Verrucomicrobiaceae</taxon>
        <taxon>Luteolibacter</taxon>
    </lineage>
</organism>
<dbReference type="Proteomes" id="UP001207930">
    <property type="component" value="Unassembled WGS sequence"/>
</dbReference>
<comment type="caution">
    <text evidence="1">The sequence shown here is derived from an EMBL/GenBank/DDBJ whole genome shotgun (WGS) entry which is preliminary data.</text>
</comment>
<keyword evidence="2" id="KW-1185">Reference proteome</keyword>
<accession>A0ABT3FN91</accession>
<gene>
    <name evidence="1" type="ORF">OKA04_09880</name>
</gene>
<reference evidence="1 2" key="1">
    <citation type="submission" date="2022-10" db="EMBL/GenBank/DDBJ databases">
        <title>Luteolibacter flavescens strain MCCC 1K03193, whole genome shotgun sequencing project.</title>
        <authorList>
            <person name="Zhao G."/>
            <person name="Shen L."/>
        </authorList>
    </citation>
    <scope>NUCLEOTIDE SEQUENCE [LARGE SCALE GENOMIC DNA]</scope>
    <source>
        <strain evidence="1 2">MCCC 1K03193</strain>
    </source>
</reference>
<dbReference type="RefSeq" id="WP_264500993.1">
    <property type="nucleotide sequence ID" value="NZ_JAPDDS010000004.1"/>
</dbReference>
<evidence type="ECO:0000313" key="2">
    <source>
        <dbReference type="Proteomes" id="UP001207930"/>
    </source>
</evidence>
<proteinExistence type="predicted"/>
<sequence>MIATHPPSPGFYWWRSDALDAWQVLEVKADLQEGGALYVRQDYADVYQAGDAPDHPWFGEWVVPAIEPPAVERGAS</sequence>
<protein>
    <submittedName>
        <fullName evidence="1">Uncharacterized protein</fullName>
    </submittedName>
</protein>
<evidence type="ECO:0000313" key="1">
    <source>
        <dbReference type="EMBL" id="MCW1885035.1"/>
    </source>
</evidence>
<name>A0ABT3FN91_9BACT</name>